<keyword evidence="2 6" id="KW-0349">Heme</keyword>
<accession>A0A917FMA9</accession>
<feature type="domain" description="Cytochrome c" evidence="8">
    <location>
        <begin position="21"/>
        <end position="101"/>
    </location>
</feature>
<keyword evidence="10" id="KW-1185">Reference proteome</keyword>
<feature type="signal peptide" evidence="7">
    <location>
        <begin position="1"/>
        <end position="22"/>
    </location>
</feature>
<evidence type="ECO:0000256" key="1">
    <source>
        <dbReference type="ARBA" id="ARBA00022448"/>
    </source>
</evidence>
<evidence type="ECO:0000313" key="10">
    <source>
        <dbReference type="Proteomes" id="UP000632858"/>
    </source>
</evidence>
<feature type="chain" id="PRO_5036674247" evidence="7">
    <location>
        <begin position="23"/>
        <end position="105"/>
    </location>
</feature>
<dbReference type="InterPro" id="IPR036909">
    <property type="entry name" value="Cyt_c-like_dom_sf"/>
</dbReference>
<sequence length="105" mass="11188">MTRLPPLFLLPVLLGLASAAIAQNPGKAPAKSGQCTACHGADGQSRIPANPILRCQHQAYLASALQAYRSGSRKHPVMNSIANTLQPKDIQALSAWYANQPGCRR</sequence>
<keyword evidence="4" id="KW-0249">Electron transport</keyword>
<keyword evidence="5 6" id="KW-0408">Iron</keyword>
<dbReference type="EMBL" id="BMFO01000002">
    <property type="protein sequence ID" value="GGF89506.1"/>
    <property type="molecule type" value="Genomic_DNA"/>
</dbReference>
<protein>
    <submittedName>
        <fullName evidence="9">Cytochrome c554</fullName>
    </submittedName>
</protein>
<keyword evidence="3 6" id="KW-0479">Metal-binding</keyword>
<evidence type="ECO:0000256" key="5">
    <source>
        <dbReference type="ARBA" id="ARBA00023004"/>
    </source>
</evidence>
<keyword evidence="7" id="KW-0732">Signal</keyword>
<dbReference type="PANTHER" id="PTHR33751:SF9">
    <property type="entry name" value="CYTOCHROME C4"/>
    <property type="match status" value="1"/>
</dbReference>
<dbReference type="GO" id="GO:0046872">
    <property type="term" value="F:metal ion binding"/>
    <property type="evidence" value="ECO:0007669"/>
    <property type="project" value="UniProtKB-KW"/>
</dbReference>
<reference evidence="9" key="2">
    <citation type="submission" date="2020-09" db="EMBL/GenBank/DDBJ databases">
        <authorList>
            <person name="Sun Q."/>
            <person name="Zhou Y."/>
        </authorList>
    </citation>
    <scope>NUCLEOTIDE SEQUENCE</scope>
    <source>
        <strain evidence="9">CGMCC 1.12726</strain>
    </source>
</reference>
<dbReference type="GO" id="GO:0009055">
    <property type="term" value="F:electron transfer activity"/>
    <property type="evidence" value="ECO:0007669"/>
    <property type="project" value="InterPro"/>
</dbReference>
<name>A0A917FMA9_9GAMM</name>
<evidence type="ECO:0000256" key="4">
    <source>
        <dbReference type="ARBA" id="ARBA00022982"/>
    </source>
</evidence>
<dbReference type="PANTHER" id="PTHR33751">
    <property type="entry name" value="CBB3-TYPE CYTOCHROME C OXIDASE SUBUNIT FIXP"/>
    <property type="match status" value="1"/>
</dbReference>
<evidence type="ECO:0000256" key="2">
    <source>
        <dbReference type="ARBA" id="ARBA00022617"/>
    </source>
</evidence>
<dbReference type="GO" id="GO:0020037">
    <property type="term" value="F:heme binding"/>
    <property type="evidence" value="ECO:0007669"/>
    <property type="project" value="InterPro"/>
</dbReference>
<reference evidence="9" key="1">
    <citation type="journal article" date="2014" name="Int. J. Syst. Evol. Microbiol.">
        <title>Complete genome sequence of Corynebacterium casei LMG S-19264T (=DSM 44701T), isolated from a smear-ripened cheese.</title>
        <authorList>
            <consortium name="US DOE Joint Genome Institute (JGI-PGF)"/>
            <person name="Walter F."/>
            <person name="Albersmeier A."/>
            <person name="Kalinowski J."/>
            <person name="Ruckert C."/>
        </authorList>
    </citation>
    <scope>NUCLEOTIDE SEQUENCE</scope>
    <source>
        <strain evidence="9">CGMCC 1.12726</strain>
    </source>
</reference>
<evidence type="ECO:0000256" key="7">
    <source>
        <dbReference type="SAM" id="SignalP"/>
    </source>
</evidence>
<evidence type="ECO:0000256" key="3">
    <source>
        <dbReference type="ARBA" id="ARBA00022723"/>
    </source>
</evidence>
<dbReference type="PROSITE" id="PS51007">
    <property type="entry name" value="CYTC"/>
    <property type="match status" value="1"/>
</dbReference>
<proteinExistence type="predicted"/>
<gene>
    <name evidence="9" type="ORF">GCM10010960_09210</name>
</gene>
<dbReference type="SUPFAM" id="SSF46626">
    <property type="entry name" value="Cytochrome c"/>
    <property type="match status" value="1"/>
</dbReference>
<dbReference type="Pfam" id="PF00034">
    <property type="entry name" value="Cytochrom_C"/>
    <property type="match status" value="1"/>
</dbReference>
<evidence type="ECO:0000259" key="8">
    <source>
        <dbReference type="PROSITE" id="PS51007"/>
    </source>
</evidence>
<comment type="caution">
    <text evidence="9">The sequence shown here is derived from an EMBL/GenBank/DDBJ whole genome shotgun (WGS) entry which is preliminary data.</text>
</comment>
<organism evidence="9 10">
    <name type="scientific">Arenimonas maotaiensis</name>
    <dbReference type="NCBI Taxonomy" id="1446479"/>
    <lineage>
        <taxon>Bacteria</taxon>
        <taxon>Pseudomonadati</taxon>
        <taxon>Pseudomonadota</taxon>
        <taxon>Gammaproteobacteria</taxon>
        <taxon>Lysobacterales</taxon>
        <taxon>Lysobacteraceae</taxon>
        <taxon>Arenimonas</taxon>
    </lineage>
</organism>
<evidence type="ECO:0000313" key="9">
    <source>
        <dbReference type="EMBL" id="GGF89506.1"/>
    </source>
</evidence>
<evidence type="ECO:0000256" key="6">
    <source>
        <dbReference type="PROSITE-ProRule" id="PRU00433"/>
    </source>
</evidence>
<dbReference type="Proteomes" id="UP000632858">
    <property type="component" value="Unassembled WGS sequence"/>
</dbReference>
<dbReference type="RefSeq" id="WP_188448289.1">
    <property type="nucleotide sequence ID" value="NZ_BMFO01000002.1"/>
</dbReference>
<dbReference type="InterPro" id="IPR009056">
    <property type="entry name" value="Cyt_c-like_dom"/>
</dbReference>
<dbReference type="Gene3D" id="1.10.760.10">
    <property type="entry name" value="Cytochrome c-like domain"/>
    <property type="match status" value="1"/>
</dbReference>
<dbReference type="AlphaFoldDB" id="A0A917FMA9"/>
<keyword evidence="1" id="KW-0813">Transport</keyword>
<dbReference type="InterPro" id="IPR050597">
    <property type="entry name" value="Cytochrome_c_Oxidase_Subunit"/>
</dbReference>